<keyword evidence="1" id="KW-1133">Transmembrane helix</keyword>
<feature type="transmembrane region" description="Helical" evidence="1">
    <location>
        <begin position="122"/>
        <end position="141"/>
    </location>
</feature>
<dbReference type="EMBL" id="JAFIQS010000014">
    <property type="protein sequence ID" value="KAG5163584.1"/>
    <property type="molecule type" value="Genomic_DNA"/>
</dbReference>
<name>A0A8H7XPR2_PSICU</name>
<dbReference type="AlphaFoldDB" id="A0A8H7XPR2"/>
<accession>A0A8H7XPR2</accession>
<keyword evidence="1" id="KW-0812">Transmembrane</keyword>
<reference evidence="2" key="1">
    <citation type="submission" date="2021-02" db="EMBL/GenBank/DDBJ databases">
        <title>Psilocybe cubensis genome.</title>
        <authorList>
            <person name="Mckernan K.J."/>
            <person name="Crawford S."/>
            <person name="Trippe A."/>
            <person name="Kane L.T."/>
            <person name="Mclaughlin S."/>
        </authorList>
    </citation>
    <scope>NUCLEOTIDE SEQUENCE [LARGE SCALE GENOMIC DNA]</scope>
    <source>
        <strain evidence="2">MGC-MH-2018</strain>
    </source>
</reference>
<comment type="caution">
    <text evidence="2">The sequence shown here is derived from an EMBL/GenBank/DDBJ whole genome shotgun (WGS) entry which is preliminary data.</text>
</comment>
<protein>
    <recommendedName>
        <fullName evidence="3">Transmembrane protein</fullName>
    </recommendedName>
</protein>
<feature type="transmembrane region" description="Helical" evidence="1">
    <location>
        <begin position="31"/>
        <end position="52"/>
    </location>
</feature>
<evidence type="ECO:0000313" key="2">
    <source>
        <dbReference type="EMBL" id="KAG5163584.1"/>
    </source>
</evidence>
<feature type="transmembrane region" description="Helical" evidence="1">
    <location>
        <begin position="79"/>
        <end position="101"/>
    </location>
</feature>
<gene>
    <name evidence="2" type="ORF">JR316_011364</name>
</gene>
<feature type="transmembrane region" description="Helical" evidence="1">
    <location>
        <begin position="6"/>
        <end position="24"/>
    </location>
</feature>
<keyword evidence="1" id="KW-0472">Membrane</keyword>
<evidence type="ECO:0000256" key="1">
    <source>
        <dbReference type="SAM" id="Phobius"/>
    </source>
</evidence>
<evidence type="ECO:0008006" key="3">
    <source>
        <dbReference type="Google" id="ProtNLM"/>
    </source>
</evidence>
<sequence>MDRGKLAVQVIIGTISVLRTYALYGRSRRILILLCIVTVIAAAFGLFCSFTSQDTYTEADFPSKSCLLPLSDRAAQRQLLGWVALVAFEVLIFGLILYKSVTLSNKMSGTFAILDIMLRDGALYFGVIALSSLSVIITFKLKKEHERGMTATMTNALASSMITRLMLNLRDPTLASGNNTRFQGSSWTTQIDSMLPASLEDYTESYASTR</sequence>
<proteinExistence type="predicted"/>
<organism evidence="2">
    <name type="scientific">Psilocybe cubensis</name>
    <name type="common">Psychedelic mushroom</name>
    <name type="synonym">Stropharia cubensis</name>
    <dbReference type="NCBI Taxonomy" id="181762"/>
    <lineage>
        <taxon>Eukaryota</taxon>
        <taxon>Fungi</taxon>
        <taxon>Dikarya</taxon>
        <taxon>Basidiomycota</taxon>
        <taxon>Agaricomycotina</taxon>
        <taxon>Agaricomycetes</taxon>
        <taxon>Agaricomycetidae</taxon>
        <taxon>Agaricales</taxon>
        <taxon>Agaricineae</taxon>
        <taxon>Strophariaceae</taxon>
        <taxon>Psilocybe</taxon>
    </lineage>
</organism>